<proteinExistence type="predicted"/>
<evidence type="ECO:0000259" key="1">
    <source>
        <dbReference type="Pfam" id="PF24571"/>
    </source>
</evidence>
<reference evidence="2 3" key="1">
    <citation type="submission" date="2008-02" db="EMBL/GenBank/DDBJ databases">
        <title>A 6x draft sequence assembly of the Pongo pygmaeus abelii genome.</title>
        <authorList>
            <person name="Wilson R.K."/>
            <person name="Mardis E."/>
        </authorList>
    </citation>
    <scope>NUCLEOTIDE SEQUENCE [LARGE SCALE GENOMIC DNA]</scope>
</reference>
<dbReference type="InterPro" id="IPR056396">
    <property type="entry name" value="HEAT_SCC3-SA"/>
</dbReference>
<dbReference type="OMA" id="CHMEPGT"/>
<dbReference type="Ensembl" id="ENSPPYT00000062314.1">
    <property type="protein sequence ID" value="ENSPPYP00000026968.1"/>
    <property type="gene ID" value="ENSPPYG00000040655.1"/>
</dbReference>
<dbReference type="Proteomes" id="UP000001595">
    <property type="component" value="Chromosome 7"/>
</dbReference>
<sequence length="72" mass="8019">MGGREQRQSPGSEVTYTERSLLHDHAAYLVDSLWDCAGTQLKDWKSPTSLLLEKDQSTCHMEPGTGTFHLLG</sequence>
<feature type="domain" description="Cohesin subunit SCC3/SA HEAT-repeats" evidence="1">
    <location>
        <begin position="28"/>
        <end position="57"/>
    </location>
</feature>
<dbReference type="GeneTree" id="ENSGT00940000170871"/>
<dbReference type="Pfam" id="PF24571">
    <property type="entry name" value="HEAT_SCC3-SA"/>
    <property type="match status" value="1"/>
</dbReference>
<reference evidence="2" key="3">
    <citation type="submission" date="2025-09" db="UniProtKB">
        <authorList>
            <consortium name="Ensembl"/>
        </authorList>
    </citation>
    <scope>IDENTIFICATION</scope>
</reference>
<accession>A0A8I5T265</accession>
<protein>
    <recommendedName>
        <fullName evidence="1">Cohesin subunit SCC3/SA HEAT-repeats domain-containing protein</fullName>
    </recommendedName>
</protein>
<evidence type="ECO:0000313" key="3">
    <source>
        <dbReference type="Proteomes" id="UP000001595"/>
    </source>
</evidence>
<reference evidence="2" key="2">
    <citation type="submission" date="2025-08" db="UniProtKB">
        <authorList>
            <consortium name="Ensembl"/>
        </authorList>
    </citation>
    <scope>IDENTIFICATION</scope>
</reference>
<keyword evidence="3" id="KW-1185">Reference proteome</keyword>
<dbReference type="AlphaFoldDB" id="A0A8I5T265"/>
<evidence type="ECO:0000313" key="2">
    <source>
        <dbReference type="Ensembl" id="ENSPPYP00000026968.1"/>
    </source>
</evidence>
<organism evidence="2 3">
    <name type="scientific">Pongo abelii</name>
    <name type="common">Sumatran orangutan</name>
    <name type="synonym">Pongo pygmaeus abelii</name>
    <dbReference type="NCBI Taxonomy" id="9601"/>
    <lineage>
        <taxon>Eukaryota</taxon>
        <taxon>Metazoa</taxon>
        <taxon>Chordata</taxon>
        <taxon>Craniata</taxon>
        <taxon>Vertebrata</taxon>
        <taxon>Euteleostomi</taxon>
        <taxon>Mammalia</taxon>
        <taxon>Eutheria</taxon>
        <taxon>Euarchontoglires</taxon>
        <taxon>Primates</taxon>
        <taxon>Haplorrhini</taxon>
        <taxon>Catarrhini</taxon>
        <taxon>Hominidae</taxon>
        <taxon>Pongo</taxon>
    </lineage>
</organism>
<name>A0A8I5T265_PONAB</name>